<dbReference type="SUPFAM" id="SSF56300">
    <property type="entry name" value="Metallo-dependent phosphatases"/>
    <property type="match status" value="1"/>
</dbReference>
<protein>
    <submittedName>
        <fullName evidence="4">Metallophosphoesterase</fullName>
    </submittedName>
</protein>
<sequence>MGWIFLIAAVFLLLAILFLWWQDNSLTVWRKTLSFSALPAAFSGERIVHLSDLHNKSFGIDQWRLIDAVSACKPSRIVITGDLIDKRRTTTATFSPALNLIKALCAIAPVYYCPGNHEAESGLYPSLLPLLLKRGVTVLNDSSATIEKGGAQIAICGIMDVRVSPDRFGDGQGTEIHAHIMQSVVEMAHTPFCILLSHRPHLIKMYAQSGASLVFCGHAHGGQVRLPLIGGLFAPDQGVFPRYTAGVYPAGSATVVISRGLGNSRFPLRVFNRPQIVCVTLKTDGR</sequence>
<dbReference type="InterPro" id="IPR029052">
    <property type="entry name" value="Metallo-depent_PP-like"/>
</dbReference>
<evidence type="ECO:0000256" key="1">
    <source>
        <dbReference type="ARBA" id="ARBA00022723"/>
    </source>
</evidence>
<dbReference type="InterPro" id="IPR004843">
    <property type="entry name" value="Calcineurin-like_PHP"/>
</dbReference>
<dbReference type="GO" id="GO:0009245">
    <property type="term" value="P:lipid A biosynthetic process"/>
    <property type="evidence" value="ECO:0007669"/>
    <property type="project" value="TreeGrafter"/>
</dbReference>
<dbReference type="GO" id="GO:0046872">
    <property type="term" value="F:metal ion binding"/>
    <property type="evidence" value="ECO:0007669"/>
    <property type="project" value="UniProtKB-KW"/>
</dbReference>
<evidence type="ECO:0000259" key="3">
    <source>
        <dbReference type="Pfam" id="PF00149"/>
    </source>
</evidence>
<dbReference type="EMBL" id="JACJKY010000005">
    <property type="protein sequence ID" value="MBM6920436.1"/>
    <property type="molecule type" value="Genomic_DNA"/>
</dbReference>
<keyword evidence="1" id="KW-0479">Metal-binding</keyword>
<organism evidence="4 5">
    <name type="scientific">Merdimmobilis hominis</name>
    <dbReference type="NCBI Taxonomy" id="2897707"/>
    <lineage>
        <taxon>Bacteria</taxon>
        <taxon>Bacillati</taxon>
        <taxon>Bacillota</taxon>
        <taxon>Clostridia</taxon>
        <taxon>Eubacteriales</taxon>
        <taxon>Oscillospiraceae</taxon>
        <taxon>Merdimmobilis</taxon>
    </lineage>
</organism>
<dbReference type="Gene3D" id="3.60.21.10">
    <property type="match status" value="1"/>
</dbReference>
<dbReference type="PANTHER" id="PTHR31302">
    <property type="entry name" value="TRANSMEMBRANE PROTEIN WITH METALLOPHOSPHOESTERASE DOMAIN-RELATED"/>
    <property type="match status" value="1"/>
</dbReference>
<reference evidence="4" key="2">
    <citation type="journal article" date="2021" name="Sci. Rep.">
        <title>The distribution of antibiotic resistance genes in chicken gut microbiota commensals.</title>
        <authorList>
            <person name="Juricova H."/>
            <person name="Matiasovicova J."/>
            <person name="Kubasova T."/>
            <person name="Cejkova D."/>
            <person name="Rychlik I."/>
        </authorList>
    </citation>
    <scope>NUCLEOTIDE SEQUENCE</scope>
    <source>
        <strain evidence="4">An559</strain>
    </source>
</reference>
<evidence type="ECO:0000313" key="4">
    <source>
        <dbReference type="EMBL" id="MBM6920436.1"/>
    </source>
</evidence>
<keyword evidence="2" id="KW-0378">Hydrolase</keyword>
<dbReference type="Proteomes" id="UP000774750">
    <property type="component" value="Unassembled WGS sequence"/>
</dbReference>
<dbReference type="AlphaFoldDB" id="A0A938X766"/>
<feature type="domain" description="Calcineurin-like phosphoesterase" evidence="3">
    <location>
        <begin position="46"/>
        <end position="221"/>
    </location>
</feature>
<evidence type="ECO:0000313" key="5">
    <source>
        <dbReference type="Proteomes" id="UP000774750"/>
    </source>
</evidence>
<comment type="caution">
    <text evidence="4">The sequence shown here is derived from an EMBL/GenBank/DDBJ whole genome shotgun (WGS) entry which is preliminary data.</text>
</comment>
<gene>
    <name evidence="4" type="ORF">H6A12_04610</name>
</gene>
<dbReference type="GO" id="GO:0016020">
    <property type="term" value="C:membrane"/>
    <property type="evidence" value="ECO:0007669"/>
    <property type="project" value="GOC"/>
</dbReference>
<dbReference type="GO" id="GO:0008758">
    <property type="term" value="F:UDP-2,3-diacylglucosamine hydrolase activity"/>
    <property type="evidence" value="ECO:0007669"/>
    <property type="project" value="TreeGrafter"/>
</dbReference>
<proteinExistence type="predicted"/>
<name>A0A938X766_9FIRM</name>
<dbReference type="InterPro" id="IPR051158">
    <property type="entry name" value="Metallophosphoesterase_sf"/>
</dbReference>
<dbReference type="RefSeq" id="WP_204445285.1">
    <property type="nucleotide sequence ID" value="NZ_JACJKY010000005.1"/>
</dbReference>
<accession>A0A938X766</accession>
<reference evidence="4" key="1">
    <citation type="submission" date="2020-08" db="EMBL/GenBank/DDBJ databases">
        <authorList>
            <person name="Cejkova D."/>
            <person name="Kubasova T."/>
            <person name="Jahodarova E."/>
            <person name="Rychlik I."/>
        </authorList>
    </citation>
    <scope>NUCLEOTIDE SEQUENCE</scope>
    <source>
        <strain evidence="4">An559</strain>
    </source>
</reference>
<dbReference type="PANTHER" id="PTHR31302:SF31">
    <property type="entry name" value="PHOSPHODIESTERASE YAEI"/>
    <property type="match status" value="1"/>
</dbReference>
<dbReference type="Pfam" id="PF00149">
    <property type="entry name" value="Metallophos"/>
    <property type="match status" value="1"/>
</dbReference>
<evidence type="ECO:0000256" key="2">
    <source>
        <dbReference type="ARBA" id="ARBA00022801"/>
    </source>
</evidence>
<keyword evidence="5" id="KW-1185">Reference proteome</keyword>